<dbReference type="STRING" id="104452.A0A0L7L954"/>
<name>A0A0L7L954_OPEBR</name>
<dbReference type="InterPro" id="IPR050549">
    <property type="entry name" value="MFS_Trehalose_Transporter"/>
</dbReference>
<evidence type="ECO:0000256" key="3">
    <source>
        <dbReference type="ARBA" id="ARBA00022989"/>
    </source>
</evidence>
<reference evidence="7 8" key="1">
    <citation type="journal article" date="2015" name="Genome Biol. Evol.">
        <title>The genome of winter moth (Operophtera brumata) provides a genomic perspective on sexual dimorphism and phenology.</title>
        <authorList>
            <person name="Derks M.F."/>
            <person name="Smit S."/>
            <person name="Salis L."/>
            <person name="Schijlen E."/>
            <person name="Bossers A."/>
            <person name="Mateman C."/>
            <person name="Pijl A.S."/>
            <person name="de Ridder D."/>
            <person name="Groenen M.A."/>
            <person name="Visser M.E."/>
            <person name="Megens H.J."/>
        </authorList>
    </citation>
    <scope>NUCLEOTIDE SEQUENCE [LARGE SCALE GENOMIC DNA]</scope>
    <source>
        <strain evidence="7">WM2013NL</strain>
        <tissue evidence="7">Head and thorax</tissue>
    </source>
</reference>
<protein>
    <submittedName>
        <fullName evidence="7">Sugar transporter</fullName>
    </submittedName>
</protein>
<keyword evidence="7" id="KW-0813">Transport</keyword>
<feature type="domain" description="Major facilitator superfamily (MFS) profile" evidence="6">
    <location>
        <begin position="1"/>
        <end position="416"/>
    </location>
</feature>
<dbReference type="AlphaFoldDB" id="A0A0L7L954"/>
<accession>A0A0L7L954</accession>
<dbReference type="InterPro" id="IPR036259">
    <property type="entry name" value="MFS_trans_sf"/>
</dbReference>
<keyword evidence="4 5" id="KW-0472">Membrane</keyword>
<gene>
    <name evidence="7" type="ORF">OBRU01_12864</name>
</gene>
<dbReference type="Gene3D" id="1.20.1250.20">
    <property type="entry name" value="MFS general substrate transporter like domains"/>
    <property type="match status" value="1"/>
</dbReference>
<feature type="transmembrane region" description="Helical" evidence="5">
    <location>
        <begin position="70"/>
        <end position="86"/>
    </location>
</feature>
<dbReference type="Pfam" id="PF00083">
    <property type="entry name" value="Sugar_tr"/>
    <property type="match status" value="1"/>
</dbReference>
<feature type="transmembrane region" description="Helical" evidence="5">
    <location>
        <begin position="328"/>
        <end position="351"/>
    </location>
</feature>
<comment type="subcellular location">
    <subcellularLocation>
        <location evidence="1">Membrane</location>
        <topology evidence="1">Multi-pass membrane protein</topology>
    </subcellularLocation>
</comment>
<feature type="transmembrane region" description="Helical" evidence="5">
    <location>
        <begin position="391"/>
        <end position="409"/>
    </location>
</feature>
<dbReference type="PROSITE" id="PS50850">
    <property type="entry name" value="MFS"/>
    <property type="match status" value="1"/>
</dbReference>
<keyword evidence="2 5" id="KW-0812">Transmembrane</keyword>
<dbReference type="PANTHER" id="PTHR48021">
    <property type="match status" value="1"/>
</dbReference>
<feature type="non-terminal residue" evidence="7">
    <location>
        <position position="1"/>
    </location>
</feature>
<keyword evidence="3 5" id="KW-1133">Transmembrane helix</keyword>
<dbReference type="EMBL" id="JTDY01002138">
    <property type="protein sequence ID" value="KOB72022.1"/>
    <property type="molecule type" value="Genomic_DNA"/>
</dbReference>
<dbReference type="GO" id="GO:0016020">
    <property type="term" value="C:membrane"/>
    <property type="evidence" value="ECO:0007669"/>
    <property type="project" value="UniProtKB-SubCell"/>
</dbReference>
<dbReference type="InterPro" id="IPR005828">
    <property type="entry name" value="MFS_sugar_transport-like"/>
</dbReference>
<comment type="caution">
    <text evidence="7">The sequence shown here is derived from an EMBL/GenBank/DDBJ whole genome shotgun (WGS) entry which is preliminary data.</text>
</comment>
<feature type="transmembrane region" description="Helical" evidence="5">
    <location>
        <begin position="292"/>
        <end position="316"/>
    </location>
</feature>
<feature type="transmembrane region" description="Helical" evidence="5">
    <location>
        <begin position="230"/>
        <end position="250"/>
    </location>
</feature>
<dbReference type="InterPro" id="IPR020846">
    <property type="entry name" value="MFS_dom"/>
</dbReference>
<proteinExistence type="predicted"/>
<dbReference type="GO" id="GO:0022857">
    <property type="term" value="F:transmembrane transporter activity"/>
    <property type="evidence" value="ECO:0007669"/>
    <property type="project" value="InterPro"/>
</dbReference>
<sequence length="451" mass="50402">FLVAFSPQLAAISVGGSVTYPTLLLQQLRSNDSSIQLDMHTGSWVGSIYGLAGLAAILTPIFMQWRGRKSALIVTCCSIAIGWVLSYSATSIAMILISECFHGFGTNSLLPVALMSMTEMLAPEYRFLSMQLFGINQGAPIAMRAIGGIAGQFLSFRTISLIMLIPVTIAIMIALMWPEGTDELSKKELAELITPQKENLSVRKQGKRMTLKSFWSQITSRDFYVPSLHIYLLLNLLYWSGGDVVLIYFIELVSKSTKNENATFYAGIILYSIVLIGCLVNNVIIRFFKNKTILLTSTFGVTLSLIGICIVTYLQSVGIVPSHSLLCMYFLISFMVCNSFGMNAVVFYIGAELMPVKHRNIGGSMYIIYNCGLYASTLKISPYMIHFMDMWGTFLIFTLNIIISSYLVWKYVPETKGRTLQEIEDYYTYGKFIQRTIDTDVSVHVLKINKV</sequence>
<evidence type="ECO:0000313" key="8">
    <source>
        <dbReference type="Proteomes" id="UP000037510"/>
    </source>
</evidence>
<feature type="transmembrane region" description="Helical" evidence="5">
    <location>
        <begin position="262"/>
        <end position="285"/>
    </location>
</feature>
<evidence type="ECO:0000256" key="5">
    <source>
        <dbReference type="SAM" id="Phobius"/>
    </source>
</evidence>
<feature type="transmembrane region" description="Helical" evidence="5">
    <location>
        <begin position="363"/>
        <end position="385"/>
    </location>
</feature>
<dbReference type="SUPFAM" id="SSF103473">
    <property type="entry name" value="MFS general substrate transporter"/>
    <property type="match status" value="1"/>
</dbReference>
<keyword evidence="7" id="KW-0762">Sugar transport</keyword>
<evidence type="ECO:0000313" key="7">
    <source>
        <dbReference type="EMBL" id="KOB72022.1"/>
    </source>
</evidence>
<feature type="transmembrane region" description="Helical" evidence="5">
    <location>
        <begin position="158"/>
        <end position="177"/>
    </location>
</feature>
<feature type="transmembrane region" description="Helical" evidence="5">
    <location>
        <begin position="41"/>
        <end position="63"/>
    </location>
</feature>
<dbReference type="Proteomes" id="UP000037510">
    <property type="component" value="Unassembled WGS sequence"/>
</dbReference>
<evidence type="ECO:0000256" key="4">
    <source>
        <dbReference type="ARBA" id="ARBA00023136"/>
    </source>
</evidence>
<keyword evidence="8" id="KW-1185">Reference proteome</keyword>
<evidence type="ECO:0000259" key="6">
    <source>
        <dbReference type="PROSITE" id="PS50850"/>
    </source>
</evidence>
<organism evidence="7 8">
    <name type="scientific">Operophtera brumata</name>
    <name type="common">Winter moth</name>
    <name type="synonym">Phalaena brumata</name>
    <dbReference type="NCBI Taxonomy" id="104452"/>
    <lineage>
        <taxon>Eukaryota</taxon>
        <taxon>Metazoa</taxon>
        <taxon>Ecdysozoa</taxon>
        <taxon>Arthropoda</taxon>
        <taxon>Hexapoda</taxon>
        <taxon>Insecta</taxon>
        <taxon>Pterygota</taxon>
        <taxon>Neoptera</taxon>
        <taxon>Endopterygota</taxon>
        <taxon>Lepidoptera</taxon>
        <taxon>Glossata</taxon>
        <taxon>Ditrysia</taxon>
        <taxon>Geometroidea</taxon>
        <taxon>Geometridae</taxon>
        <taxon>Larentiinae</taxon>
        <taxon>Operophtera</taxon>
    </lineage>
</organism>
<evidence type="ECO:0000256" key="2">
    <source>
        <dbReference type="ARBA" id="ARBA00022692"/>
    </source>
</evidence>
<dbReference type="PANTHER" id="PTHR48021:SF68">
    <property type="entry name" value="MAJOR FACILITATOR SUPERFAMILY (MFS) PROFILE DOMAIN-CONTAINING PROTEIN"/>
    <property type="match status" value="1"/>
</dbReference>
<evidence type="ECO:0000256" key="1">
    <source>
        <dbReference type="ARBA" id="ARBA00004141"/>
    </source>
</evidence>